<evidence type="ECO:0000256" key="3">
    <source>
        <dbReference type="ARBA" id="ARBA00022741"/>
    </source>
</evidence>
<comment type="catalytic activity">
    <reaction evidence="1 9 10">
        <text>ATP-dependent breakage, passage and rejoining of double-stranded DNA.</text>
        <dbReference type="EC" id="5.6.2.2"/>
    </reaction>
</comment>
<dbReference type="GO" id="GO:0034335">
    <property type="term" value="F:DNA negative supercoiling activity"/>
    <property type="evidence" value="ECO:0007669"/>
    <property type="project" value="UniProtKB-ARBA"/>
</dbReference>
<reference evidence="14 15" key="1">
    <citation type="journal article" date="2016" name="Nat. Commun.">
        <title>Thousands of microbial genomes shed light on interconnected biogeochemical processes in an aquifer system.</title>
        <authorList>
            <person name="Anantharaman K."/>
            <person name="Brown C.T."/>
            <person name="Hug L.A."/>
            <person name="Sharon I."/>
            <person name="Castelle C.J."/>
            <person name="Probst A.J."/>
            <person name="Thomas B.C."/>
            <person name="Singh A."/>
            <person name="Wilkins M.J."/>
            <person name="Karaoz U."/>
            <person name="Brodie E.L."/>
            <person name="Williams K.H."/>
            <person name="Hubbard S.S."/>
            <person name="Banfield J.F."/>
        </authorList>
    </citation>
    <scope>NUCLEOTIDE SEQUENCE [LARGE SCALE GENOMIC DNA]</scope>
</reference>
<keyword evidence="4 9" id="KW-0067">ATP-binding</keyword>
<evidence type="ECO:0000256" key="12">
    <source>
        <dbReference type="SAM" id="MobiDB-lite"/>
    </source>
</evidence>
<keyword evidence="11" id="KW-0175">Coiled coil</keyword>
<dbReference type="GO" id="GO:0006265">
    <property type="term" value="P:DNA topological change"/>
    <property type="evidence" value="ECO:0007669"/>
    <property type="project" value="UniProtKB-UniRule"/>
</dbReference>
<dbReference type="InterPro" id="IPR013758">
    <property type="entry name" value="Topo_IIA_A/C_ab"/>
</dbReference>
<dbReference type="FunFam" id="3.30.1360.40:FF:000002">
    <property type="entry name" value="DNA gyrase subunit A"/>
    <property type="match status" value="1"/>
</dbReference>
<evidence type="ECO:0000256" key="7">
    <source>
        <dbReference type="ARBA" id="ARBA00023235"/>
    </source>
</evidence>
<comment type="subcellular location">
    <subcellularLocation>
        <location evidence="9">Cytoplasm</location>
    </subcellularLocation>
</comment>
<keyword evidence="7 9" id="KW-0413">Isomerase</keyword>
<evidence type="ECO:0000256" key="4">
    <source>
        <dbReference type="ARBA" id="ARBA00022840"/>
    </source>
</evidence>
<evidence type="ECO:0000256" key="1">
    <source>
        <dbReference type="ARBA" id="ARBA00000185"/>
    </source>
</evidence>
<comment type="caution">
    <text evidence="14">The sequence shown here is derived from an EMBL/GenBank/DDBJ whole genome shotgun (WGS) entry which is preliminary data.</text>
</comment>
<dbReference type="PANTHER" id="PTHR43493">
    <property type="entry name" value="DNA GYRASE/TOPOISOMERASE SUBUNIT A"/>
    <property type="match status" value="1"/>
</dbReference>
<evidence type="ECO:0000256" key="5">
    <source>
        <dbReference type="ARBA" id="ARBA00023029"/>
    </source>
</evidence>
<evidence type="ECO:0000313" key="15">
    <source>
        <dbReference type="Proteomes" id="UP000177328"/>
    </source>
</evidence>
<dbReference type="PANTHER" id="PTHR43493:SF5">
    <property type="entry name" value="DNA GYRASE SUBUNIT A, CHLOROPLASTIC_MITOCHONDRIAL"/>
    <property type="match status" value="1"/>
</dbReference>
<dbReference type="GO" id="GO:0005737">
    <property type="term" value="C:cytoplasm"/>
    <property type="evidence" value="ECO:0007669"/>
    <property type="project" value="UniProtKB-SubCell"/>
</dbReference>
<dbReference type="GO" id="GO:0005524">
    <property type="term" value="F:ATP binding"/>
    <property type="evidence" value="ECO:0007669"/>
    <property type="project" value="UniProtKB-UniRule"/>
</dbReference>
<comment type="subunit">
    <text evidence="8">Heterotetramer composed of ParC and ParE.</text>
</comment>
<feature type="compositionally biased region" description="Basic and acidic residues" evidence="12">
    <location>
        <begin position="213"/>
        <end position="227"/>
    </location>
</feature>
<dbReference type="SUPFAM" id="SSF56719">
    <property type="entry name" value="Type II DNA topoisomerase"/>
    <property type="match status" value="1"/>
</dbReference>
<evidence type="ECO:0000256" key="2">
    <source>
        <dbReference type="ARBA" id="ARBA00008263"/>
    </source>
</evidence>
<dbReference type="HAMAP" id="MF_01897">
    <property type="entry name" value="GyrA"/>
    <property type="match status" value="1"/>
</dbReference>
<dbReference type="InterPro" id="IPR013760">
    <property type="entry name" value="Topo_IIA-like_dom_sf"/>
</dbReference>
<comment type="miscellaneous">
    <text evidence="9">Few gyrases are as efficient as E.coli at forming negative supercoils. Not all organisms have 2 type II topoisomerases; in organisms with a single type II topoisomerase this enzyme also has to decatenate newly replicated chromosomes.</text>
</comment>
<protein>
    <recommendedName>
        <fullName evidence="9">DNA gyrase subunit A</fullName>
        <ecNumber evidence="9">5.6.2.2</ecNumber>
    </recommendedName>
</protein>
<gene>
    <name evidence="9" type="primary">gyrA</name>
    <name evidence="14" type="ORF">A3D25_00135</name>
</gene>
<dbReference type="Gene3D" id="3.30.1360.40">
    <property type="match status" value="1"/>
</dbReference>
<dbReference type="GO" id="GO:0005694">
    <property type="term" value="C:chromosome"/>
    <property type="evidence" value="ECO:0007669"/>
    <property type="project" value="InterPro"/>
</dbReference>
<dbReference type="SUPFAM" id="SSF101904">
    <property type="entry name" value="GyrA/ParC C-terminal domain-like"/>
    <property type="match status" value="1"/>
</dbReference>
<keyword evidence="6 9" id="KW-0238">DNA-binding</keyword>
<evidence type="ECO:0000256" key="10">
    <source>
        <dbReference type="PROSITE-ProRule" id="PRU01384"/>
    </source>
</evidence>
<dbReference type="GO" id="GO:0009330">
    <property type="term" value="C:DNA topoisomerase type II (double strand cut, ATP-hydrolyzing) complex"/>
    <property type="evidence" value="ECO:0007669"/>
    <property type="project" value="TreeGrafter"/>
</dbReference>
<dbReference type="Gene3D" id="1.10.268.10">
    <property type="entry name" value="Topoisomerase, domain 3"/>
    <property type="match status" value="1"/>
</dbReference>
<evidence type="ECO:0000256" key="9">
    <source>
        <dbReference type="HAMAP-Rule" id="MF_01897"/>
    </source>
</evidence>
<dbReference type="InterPro" id="IPR005743">
    <property type="entry name" value="GyrA"/>
</dbReference>
<dbReference type="InterPro" id="IPR035516">
    <property type="entry name" value="Gyrase/topoIV_suA_C"/>
</dbReference>
<dbReference type="EC" id="5.6.2.2" evidence="9"/>
<comment type="subunit">
    <text evidence="9">Heterotetramer, composed of two GyrA and two GyrB chains. In the heterotetramer, GyrA contains the active site tyrosine that forms a transient covalent intermediate with DNA, while GyrB binds cofactors and catalyzes ATP hydrolysis.</text>
</comment>
<dbReference type="Proteomes" id="UP000177328">
    <property type="component" value="Unassembled WGS sequence"/>
</dbReference>
<feature type="short sequence motif" description="GyrA-box" evidence="9">
    <location>
        <begin position="574"/>
        <end position="580"/>
    </location>
</feature>
<feature type="region of interest" description="Disordered" evidence="12">
    <location>
        <begin position="213"/>
        <end position="244"/>
    </location>
</feature>
<dbReference type="InterPro" id="IPR050220">
    <property type="entry name" value="Type_II_DNA_Topoisomerases"/>
</dbReference>
<evidence type="ECO:0000259" key="13">
    <source>
        <dbReference type="PROSITE" id="PS52040"/>
    </source>
</evidence>
<evidence type="ECO:0000256" key="6">
    <source>
        <dbReference type="ARBA" id="ARBA00023125"/>
    </source>
</evidence>
<evidence type="ECO:0000313" key="14">
    <source>
        <dbReference type="EMBL" id="OGE40459.1"/>
    </source>
</evidence>
<dbReference type="PROSITE" id="PS52040">
    <property type="entry name" value="TOPO_IIA"/>
    <property type="match status" value="1"/>
</dbReference>
<name>A0A1F5KHX6_9BACT</name>
<dbReference type="Gene3D" id="2.120.10.90">
    <property type="entry name" value="DNA gyrase/topoisomerase IV, subunit A, C-terminal"/>
    <property type="match status" value="1"/>
</dbReference>
<evidence type="ECO:0000256" key="11">
    <source>
        <dbReference type="SAM" id="Coils"/>
    </source>
</evidence>
<organism evidence="14 15">
    <name type="scientific">Candidatus Daviesbacteria bacterium RIFCSPHIGHO2_02_FULL_43_12</name>
    <dbReference type="NCBI Taxonomy" id="1797776"/>
    <lineage>
        <taxon>Bacteria</taxon>
        <taxon>Candidatus Daviesiibacteriota</taxon>
    </lineage>
</organism>
<dbReference type="FunFam" id="2.120.10.90:FF:000005">
    <property type="entry name" value="DNA topoisomerase 4 subunit A"/>
    <property type="match status" value="1"/>
</dbReference>
<feature type="domain" description="Topo IIA-type catalytic" evidence="13">
    <location>
        <begin position="41"/>
        <end position="547"/>
    </location>
</feature>
<dbReference type="EMBL" id="MFDD01000009">
    <property type="protein sequence ID" value="OGE40459.1"/>
    <property type="molecule type" value="Genomic_DNA"/>
</dbReference>
<dbReference type="CDD" id="cd00187">
    <property type="entry name" value="TOP4c"/>
    <property type="match status" value="1"/>
</dbReference>
<dbReference type="Pfam" id="PF03989">
    <property type="entry name" value="DNA_gyraseA_C"/>
    <property type="match status" value="6"/>
</dbReference>
<dbReference type="Pfam" id="PF00521">
    <property type="entry name" value="DNA_topoisoIV"/>
    <property type="match status" value="2"/>
</dbReference>
<sequence>MTDTPKPTDPNLGKIEPIALVEEMQRSYLDYAMSVIVSRALPDVRDGLKPVQRRIIYAMYDQNIRHTTRYQKSAAVVGEVLKNYHPHGDVAVYDAMVRMAQDFSLRYQLVDGQGNFGSIDGDSPAAMRYTEARLSAIAEELLRDIDKETVDWIDNYSGTTQEPIVLPTVLPNLLLNGAAGIAVGMATQIPPHNLGEIIDALMYMIANPFKDSKVTDESKESEAKNQEIAEPSTPPTQAEGHDSSALFSSDVTVDDLMRLIKGPDFPTGASIYDQTEILAAYATGKGRVVMRAKAEIEETKSGRFDIIVTELPYQVNKAVLIAKIADLVRDKKIEGISDLRDESDRKGMRIVVELKRDAKPQSVLNNLYKHTALQSVFNVNMVALSDGVPHLMTLKRILEEFIRHRQVVVRRRSEFELRQARAREHILEGLKIAVDNIDAVIRIIRESPDADTARTNLMAKFKLSELQATAILDMMLRRLAALERQRIEEELKMIQETIGFLEDLLAHPEKVLDVIKDELTKIKERYGDERRTRVYKQKVGEFSEEDLVADEVTIVTVTENGYVKRQPPSIFRTQNRGGKGVSGMTTKEEDAVSHIFYTKTLDNLLFFTDKGRVFQIKVWEIPESSRTAKGQAIVNLINVEQGEKVTAMLTQRSNDQTKFLFMCTHKGTVKKTPIAEYANIRKNGLISIKIDQDDLLGWVVPTTGGDDLIIVSRGGQSIRFSEKQVKATHRDTSGVRGIRLSVDKVVSLSIATDESDDLLVIMENGLGKKTKVLSWKLQGRGGSGVLAAQVTPKTGQIVTAQIVDKEADTLVLTSNKGQLIKLNIKDVPTLQRQTQGVILMRVKPGEKVVAATVVSMADKIVEDVTDRAK</sequence>
<dbReference type="InterPro" id="IPR013757">
    <property type="entry name" value="Topo_IIA_A_a_sf"/>
</dbReference>
<dbReference type="GO" id="GO:0003677">
    <property type="term" value="F:DNA binding"/>
    <property type="evidence" value="ECO:0007669"/>
    <property type="project" value="UniProtKB-UniRule"/>
</dbReference>
<dbReference type="Gene3D" id="3.90.199.10">
    <property type="entry name" value="Topoisomerase II, domain 5"/>
    <property type="match status" value="2"/>
</dbReference>
<proteinExistence type="inferred from homology"/>
<dbReference type="AlphaFoldDB" id="A0A1F5KHX6"/>
<keyword evidence="5 9" id="KW-0799">Topoisomerase</keyword>
<comment type="function">
    <text evidence="9">A type II topoisomerase that negatively supercoils closed circular double-stranded (ds) DNA in an ATP-dependent manner to modulate DNA topology and maintain chromosomes in an underwound state. Negative supercoiling favors strand separation, and DNA replication, transcription, recombination and repair, all of which involve strand separation. Also able to catalyze the interconversion of other topological isomers of dsDNA rings, including catenanes and knotted rings. Type II topoisomerases break and join 2 DNA strands simultaneously in an ATP-dependent manner.</text>
</comment>
<dbReference type="FunFam" id="1.10.268.10:FF:000001">
    <property type="entry name" value="DNA gyrase subunit A"/>
    <property type="match status" value="1"/>
</dbReference>
<keyword evidence="3 9" id="KW-0547">Nucleotide-binding</keyword>
<keyword evidence="9" id="KW-0963">Cytoplasm</keyword>
<dbReference type="GO" id="GO:0006261">
    <property type="term" value="P:DNA-templated DNA replication"/>
    <property type="evidence" value="ECO:0007669"/>
    <property type="project" value="UniProtKB-UniRule"/>
</dbReference>
<dbReference type="InterPro" id="IPR006691">
    <property type="entry name" value="GyrA/parC_rep"/>
</dbReference>
<dbReference type="InterPro" id="IPR002205">
    <property type="entry name" value="Topo_IIA_dom_A"/>
</dbReference>
<accession>A0A1F5KHX6</accession>
<comment type="similarity">
    <text evidence="2 9">Belongs to the type II topoisomerase GyrA/ParC subunit family.</text>
</comment>
<feature type="active site" description="O-(5'-phospho-DNA)-tyrosine intermediate" evidence="9 10">
    <location>
        <position position="129"/>
    </location>
</feature>
<dbReference type="SMART" id="SM00434">
    <property type="entry name" value="TOP4c"/>
    <property type="match status" value="1"/>
</dbReference>
<feature type="coiled-coil region" evidence="11">
    <location>
        <begin position="472"/>
        <end position="504"/>
    </location>
</feature>
<evidence type="ECO:0000256" key="8">
    <source>
        <dbReference type="ARBA" id="ARBA00063644"/>
    </source>
</evidence>